<feature type="transmembrane region" description="Helical" evidence="2">
    <location>
        <begin position="35"/>
        <end position="58"/>
    </location>
</feature>
<dbReference type="Proteomes" id="UP001524473">
    <property type="component" value="Unassembled WGS sequence"/>
</dbReference>
<sequence length="398" mass="44584">MARRMKEEERQFEDVSSYSSSKEYKKRRKNRQGRTVLKSIAGVFCVLFIAFGGMLIYVSTDLIADLTTNTITKDPAALGIDISNIVMDDSIKNIALFGVDARDNEFTGQSDAIMILTVDNKHHKLKLTSVLRDSKVPIEGVTLSGQEINWDTKINAAYAEGGPELAIRTLNQNFGLDITDYVTINFANMAAVVDAFGGTQITITTEEAEQINRNLWALNEEVKDQMEADQEAGTYSEHSYPQIKHEDFFQDPQGGTYVLNGNQAVAYGRIRYIDSDNERAKRQQKVLRGLISRVTEIKYSEYPNLIKEMMPLCETSLDLGDIVGLAPILTSSFTVESINVPDLEYEAPWEGTAEDGVWYYIYDVGIAAERISSFIYEEDSPYWSEYGDTSVSRTSSGS</sequence>
<protein>
    <submittedName>
        <fullName evidence="4">LCP family protein</fullName>
    </submittedName>
</protein>
<keyword evidence="2" id="KW-0812">Transmembrane</keyword>
<comment type="similarity">
    <text evidence="1">Belongs to the LytR/CpsA/Psr (LCP) family.</text>
</comment>
<dbReference type="Gene3D" id="3.40.630.190">
    <property type="entry name" value="LCP protein"/>
    <property type="match status" value="1"/>
</dbReference>
<dbReference type="NCBIfam" id="TIGR00350">
    <property type="entry name" value="lytR_cpsA_psr"/>
    <property type="match status" value="1"/>
</dbReference>
<evidence type="ECO:0000259" key="3">
    <source>
        <dbReference type="Pfam" id="PF03816"/>
    </source>
</evidence>
<evidence type="ECO:0000313" key="5">
    <source>
        <dbReference type="Proteomes" id="UP001524473"/>
    </source>
</evidence>
<dbReference type="EMBL" id="JANFZH010000002">
    <property type="protein sequence ID" value="MCQ4838570.1"/>
    <property type="molecule type" value="Genomic_DNA"/>
</dbReference>
<dbReference type="PANTHER" id="PTHR33392">
    <property type="entry name" value="POLYISOPRENYL-TEICHOIC ACID--PEPTIDOGLYCAN TEICHOIC ACID TRANSFERASE TAGU"/>
    <property type="match status" value="1"/>
</dbReference>
<keyword evidence="2" id="KW-0472">Membrane</keyword>
<dbReference type="PANTHER" id="PTHR33392:SF6">
    <property type="entry name" value="POLYISOPRENYL-TEICHOIC ACID--PEPTIDOGLYCAN TEICHOIC ACID TRANSFERASE TAGU"/>
    <property type="match status" value="1"/>
</dbReference>
<dbReference type="InterPro" id="IPR004474">
    <property type="entry name" value="LytR_CpsA_psr"/>
</dbReference>
<evidence type="ECO:0000256" key="1">
    <source>
        <dbReference type="ARBA" id="ARBA00006068"/>
    </source>
</evidence>
<feature type="domain" description="Cell envelope-related transcriptional attenuator" evidence="3">
    <location>
        <begin position="110"/>
        <end position="294"/>
    </location>
</feature>
<comment type="caution">
    <text evidence="4">The sequence shown here is derived from an EMBL/GenBank/DDBJ whole genome shotgun (WGS) entry which is preliminary data.</text>
</comment>
<dbReference type="Pfam" id="PF03816">
    <property type="entry name" value="LytR_cpsA_psr"/>
    <property type="match status" value="1"/>
</dbReference>
<dbReference type="RefSeq" id="WP_256191472.1">
    <property type="nucleotide sequence ID" value="NZ_CATZHN010000034.1"/>
</dbReference>
<evidence type="ECO:0000313" key="4">
    <source>
        <dbReference type="EMBL" id="MCQ4838570.1"/>
    </source>
</evidence>
<name>A0ABT1RV76_9FIRM</name>
<accession>A0ABT1RV76</accession>
<reference evidence="4 5" key="1">
    <citation type="submission" date="2022-06" db="EMBL/GenBank/DDBJ databases">
        <title>Isolation of gut microbiota from human fecal samples.</title>
        <authorList>
            <person name="Pamer E.G."/>
            <person name="Barat B."/>
            <person name="Waligurski E."/>
            <person name="Medina S."/>
            <person name="Paddock L."/>
            <person name="Mostad J."/>
        </authorList>
    </citation>
    <scope>NUCLEOTIDE SEQUENCE [LARGE SCALE GENOMIC DNA]</scope>
    <source>
        <strain evidence="4 5">DFI.9.73</strain>
    </source>
</reference>
<keyword evidence="5" id="KW-1185">Reference proteome</keyword>
<dbReference type="InterPro" id="IPR050922">
    <property type="entry name" value="LytR/CpsA/Psr_CW_biosynth"/>
</dbReference>
<keyword evidence="2" id="KW-1133">Transmembrane helix</keyword>
<evidence type="ECO:0000256" key="2">
    <source>
        <dbReference type="SAM" id="Phobius"/>
    </source>
</evidence>
<proteinExistence type="inferred from homology"/>
<organism evidence="4 5">
    <name type="scientific">Neglectibacter timonensis</name>
    <dbReference type="NCBI Taxonomy" id="1776382"/>
    <lineage>
        <taxon>Bacteria</taxon>
        <taxon>Bacillati</taxon>
        <taxon>Bacillota</taxon>
        <taxon>Clostridia</taxon>
        <taxon>Eubacteriales</taxon>
        <taxon>Oscillospiraceae</taxon>
        <taxon>Neglectibacter</taxon>
    </lineage>
</organism>
<gene>
    <name evidence="4" type="ORF">NE695_01420</name>
</gene>